<evidence type="ECO:0000313" key="8">
    <source>
        <dbReference type="Proteomes" id="UP000182427"/>
    </source>
</evidence>
<dbReference type="GO" id="GO:0003700">
    <property type="term" value="F:DNA-binding transcription factor activity"/>
    <property type="evidence" value="ECO:0007669"/>
    <property type="project" value="TreeGrafter"/>
</dbReference>
<evidence type="ECO:0000256" key="5">
    <source>
        <dbReference type="SAM" id="MobiDB-lite"/>
    </source>
</evidence>
<sequence>MNEARGYSSPLRKQQAEDTRRRIVDAALELIQETRQETLSHERIAKRSEIALRTVYRHFPTRTELLDAVWQESDRRLQLAHYPDTESDMLASLESVYGNMDAHPGLIRGLLHSNAGQEMRRRDNERRRQGVVKALADATSQLSEDERRQVIAVFQSLYSARTWEMMRDRAHLKDGEVSKAVGWAMRTLLDSLAPIRSSTRSLRSRLQRLPRSQPKGPRYESLRPSTDGVVD</sequence>
<accession>A0A1G7H9V7</accession>
<dbReference type="InterPro" id="IPR050109">
    <property type="entry name" value="HTH-type_TetR-like_transc_reg"/>
</dbReference>
<protein>
    <submittedName>
        <fullName evidence="7">Transcriptional regulator, TetR family</fullName>
    </submittedName>
</protein>
<reference evidence="7 8" key="1">
    <citation type="submission" date="2016-10" db="EMBL/GenBank/DDBJ databases">
        <authorList>
            <person name="de Groot N.N."/>
        </authorList>
    </citation>
    <scope>NUCLEOTIDE SEQUENCE [LARGE SCALE GENOMIC DNA]</scope>
    <source>
        <strain evidence="7 8">GAS232</strain>
    </source>
</reference>
<dbReference type="PROSITE" id="PS50977">
    <property type="entry name" value="HTH_TETR_2"/>
    <property type="match status" value="1"/>
</dbReference>
<dbReference type="PANTHER" id="PTHR30055">
    <property type="entry name" value="HTH-TYPE TRANSCRIPTIONAL REGULATOR RUTR"/>
    <property type="match status" value="1"/>
</dbReference>
<keyword evidence="3" id="KW-0804">Transcription</keyword>
<evidence type="ECO:0000256" key="1">
    <source>
        <dbReference type="ARBA" id="ARBA00023015"/>
    </source>
</evidence>
<gene>
    <name evidence="7" type="ORF">SAMN05444167_0979</name>
</gene>
<dbReference type="RefSeq" id="WP_083344171.1">
    <property type="nucleotide sequence ID" value="NZ_LT629690.1"/>
</dbReference>
<dbReference type="InterPro" id="IPR001647">
    <property type="entry name" value="HTH_TetR"/>
</dbReference>
<feature type="domain" description="HTH tetR-type" evidence="6">
    <location>
        <begin position="17"/>
        <end position="77"/>
    </location>
</feature>
<keyword evidence="2 4" id="KW-0238">DNA-binding</keyword>
<dbReference type="AlphaFoldDB" id="A0A1G7H9V7"/>
<evidence type="ECO:0000256" key="4">
    <source>
        <dbReference type="PROSITE-ProRule" id="PRU00335"/>
    </source>
</evidence>
<dbReference type="Gene3D" id="1.10.357.10">
    <property type="entry name" value="Tetracycline Repressor, domain 2"/>
    <property type="match status" value="1"/>
</dbReference>
<evidence type="ECO:0000256" key="2">
    <source>
        <dbReference type="ARBA" id="ARBA00023125"/>
    </source>
</evidence>
<evidence type="ECO:0000256" key="3">
    <source>
        <dbReference type="ARBA" id="ARBA00023163"/>
    </source>
</evidence>
<feature type="DNA-binding region" description="H-T-H motif" evidence="4">
    <location>
        <begin position="40"/>
        <end position="59"/>
    </location>
</feature>
<keyword evidence="8" id="KW-1185">Reference proteome</keyword>
<feature type="region of interest" description="Disordered" evidence="5">
    <location>
        <begin position="201"/>
        <end position="231"/>
    </location>
</feature>
<evidence type="ECO:0000313" key="7">
    <source>
        <dbReference type="EMBL" id="SDE97074.1"/>
    </source>
</evidence>
<organism evidence="7 8">
    <name type="scientific">Terriglobus roseus</name>
    <dbReference type="NCBI Taxonomy" id="392734"/>
    <lineage>
        <taxon>Bacteria</taxon>
        <taxon>Pseudomonadati</taxon>
        <taxon>Acidobacteriota</taxon>
        <taxon>Terriglobia</taxon>
        <taxon>Terriglobales</taxon>
        <taxon>Acidobacteriaceae</taxon>
        <taxon>Terriglobus</taxon>
    </lineage>
</organism>
<keyword evidence="1" id="KW-0805">Transcription regulation</keyword>
<dbReference type="SUPFAM" id="SSF46689">
    <property type="entry name" value="Homeodomain-like"/>
    <property type="match status" value="1"/>
</dbReference>
<dbReference type="Proteomes" id="UP000182427">
    <property type="component" value="Chromosome I"/>
</dbReference>
<dbReference type="EMBL" id="LT629690">
    <property type="protein sequence ID" value="SDE97074.1"/>
    <property type="molecule type" value="Genomic_DNA"/>
</dbReference>
<dbReference type="OrthoDB" id="9795011at2"/>
<dbReference type="GO" id="GO:0000976">
    <property type="term" value="F:transcription cis-regulatory region binding"/>
    <property type="evidence" value="ECO:0007669"/>
    <property type="project" value="TreeGrafter"/>
</dbReference>
<name>A0A1G7H9V7_9BACT</name>
<dbReference type="Pfam" id="PF00440">
    <property type="entry name" value="TetR_N"/>
    <property type="match status" value="1"/>
</dbReference>
<dbReference type="PANTHER" id="PTHR30055:SF234">
    <property type="entry name" value="HTH-TYPE TRANSCRIPTIONAL REGULATOR BETI"/>
    <property type="match status" value="1"/>
</dbReference>
<evidence type="ECO:0000259" key="6">
    <source>
        <dbReference type="PROSITE" id="PS50977"/>
    </source>
</evidence>
<dbReference type="InterPro" id="IPR009057">
    <property type="entry name" value="Homeodomain-like_sf"/>
</dbReference>
<proteinExistence type="predicted"/>
<dbReference type="PRINTS" id="PR00455">
    <property type="entry name" value="HTHTETR"/>
</dbReference>